<dbReference type="GO" id="GO:0005789">
    <property type="term" value="C:endoplasmic reticulum membrane"/>
    <property type="evidence" value="ECO:0007669"/>
    <property type="project" value="UniProtKB-SubCell"/>
</dbReference>
<accession>A0A4P9XWH5</accession>
<gene>
    <name evidence="9" type="ORF">THASP1DRAFT_28433</name>
</gene>
<evidence type="ECO:0000256" key="2">
    <source>
        <dbReference type="ARBA" id="ARBA00008917"/>
    </source>
</evidence>
<feature type="transmembrane region" description="Helical" evidence="7">
    <location>
        <begin position="56"/>
        <end position="76"/>
    </location>
</feature>
<evidence type="ECO:0000256" key="4">
    <source>
        <dbReference type="ARBA" id="ARBA00022824"/>
    </source>
</evidence>
<name>A0A4P9XWH5_9FUNG</name>
<evidence type="ECO:0000313" key="9">
    <source>
        <dbReference type="EMBL" id="RKP09780.1"/>
    </source>
</evidence>
<feature type="transmembrane region" description="Helical" evidence="7">
    <location>
        <begin position="12"/>
        <end position="35"/>
    </location>
</feature>
<evidence type="ECO:0000256" key="3">
    <source>
        <dbReference type="ARBA" id="ARBA00022692"/>
    </source>
</evidence>
<comment type="subcellular location">
    <subcellularLocation>
        <location evidence="1 7">Endoplasmic reticulum membrane</location>
        <topology evidence="1 7">Multi-pass membrane protein</topology>
    </subcellularLocation>
</comment>
<dbReference type="InterPro" id="IPR007599">
    <property type="entry name" value="DER1"/>
</dbReference>
<comment type="function">
    <text evidence="7">May be involved in the degradation of misfolded endoplasmic reticulum (ER) luminal proteins.</text>
</comment>
<evidence type="ECO:0000256" key="1">
    <source>
        <dbReference type="ARBA" id="ARBA00004477"/>
    </source>
</evidence>
<dbReference type="SUPFAM" id="SSF144091">
    <property type="entry name" value="Rhomboid-like"/>
    <property type="match status" value="1"/>
</dbReference>
<evidence type="ECO:0000256" key="6">
    <source>
        <dbReference type="ARBA" id="ARBA00023136"/>
    </source>
</evidence>
<dbReference type="OrthoDB" id="1716531at2759"/>
<evidence type="ECO:0000256" key="7">
    <source>
        <dbReference type="RuleBase" id="RU363059"/>
    </source>
</evidence>
<dbReference type="InterPro" id="IPR035952">
    <property type="entry name" value="Rhomboid-like_sf"/>
</dbReference>
<dbReference type="EMBL" id="KZ992489">
    <property type="protein sequence ID" value="RKP09780.1"/>
    <property type="molecule type" value="Genomic_DNA"/>
</dbReference>
<feature type="transmembrane region" description="Helical" evidence="7">
    <location>
        <begin position="96"/>
        <end position="128"/>
    </location>
</feature>
<dbReference type="PANTHER" id="PTHR11009">
    <property type="entry name" value="DER1-LIKE PROTEIN, DERLIN"/>
    <property type="match status" value="1"/>
</dbReference>
<evidence type="ECO:0000313" key="10">
    <source>
        <dbReference type="Proteomes" id="UP000271241"/>
    </source>
</evidence>
<reference evidence="10" key="1">
    <citation type="journal article" date="2018" name="Nat. Microbiol.">
        <title>Leveraging single-cell genomics to expand the fungal tree of life.</title>
        <authorList>
            <person name="Ahrendt S.R."/>
            <person name="Quandt C.A."/>
            <person name="Ciobanu D."/>
            <person name="Clum A."/>
            <person name="Salamov A."/>
            <person name="Andreopoulos B."/>
            <person name="Cheng J.F."/>
            <person name="Woyke T."/>
            <person name="Pelin A."/>
            <person name="Henrissat B."/>
            <person name="Reynolds N.K."/>
            <person name="Benny G.L."/>
            <person name="Smith M.E."/>
            <person name="James T.Y."/>
            <person name="Grigoriev I.V."/>
        </authorList>
    </citation>
    <scope>NUCLEOTIDE SEQUENCE [LARGE SCALE GENOMIC DNA]</scope>
    <source>
        <strain evidence="10">RSA 1356</strain>
    </source>
</reference>
<feature type="transmembrane region" description="Helical" evidence="7">
    <location>
        <begin position="170"/>
        <end position="189"/>
    </location>
</feature>
<comment type="similarity">
    <text evidence="2 7">Belongs to the derlin family.</text>
</comment>
<proteinExistence type="inferred from homology"/>
<keyword evidence="6 7" id="KW-0472">Membrane</keyword>
<keyword evidence="3 7" id="KW-0812">Transmembrane</keyword>
<keyword evidence="5 7" id="KW-1133">Transmembrane helix</keyword>
<organism evidence="9 10">
    <name type="scientific">Thamnocephalis sphaerospora</name>
    <dbReference type="NCBI Taxonomy" id="78915"/>
    <lineage>
        <taxon>Eukaryota</taxon>
        <taxon>Fungi</taxon>
        <taxon>Fungi incertae sedis</taxon>
        <taxon>Zoopagomycota</taxon>
        <taxon>Zoopagomycotina</taxon>
        <taxon>Zoopagomycetes</taxon>
        <taxon>Zoopagales</taxon>
        <taxon>Sigmoideomycetaceae</taxon>
        <taxon>Thamnocephalis</taxon>
    </lineage>
</organism>
<feature type="transmembrane region" description="Helical" evidence="7">
    <location>
        <begin position="140"/>
        <end position="164"/>
    </location>
</feature>
<dbReference type="Pfam" id="PF04511">
    <property type="entry name" value="DER1"/>
    <property type="match status" value="1"/>
</dbReference>
<keyword evidence="10" id="KW-1185">Reference proteome</keyword>
<sequence>MAFPLEQWYYEIPLVTRSFITLSAVVTLATQIRLVRWFHLYYTFDYTFRQGQYWRVLTNFFYFGPLSLDWFFHMYFMIRYSRMLEEGAFRNRPADYVWMLVFSGAMLLLLAPLTESLFLGSTLAYVLVYVWCRREPRMELGFLGLFVFRAPYLPWVLLGFSALLGGGFPTGHLVGIAVGHLYYFFEYVWPREGGRRWLATPSLVQRVFSAQVGDEHGDNAELRAPLAGETAQDDRSSSGGSDGEDSDDADYAHVVGDTFPHASQRHAGAEDEYDDEREWTAVPRPHSD</sequence>
<evidence type="ECO:0000256" key="8">
    <source>
        <dbReference type="SAM" id="MobiDB-lite"/>
    </source>
</evidence>
<dbReference type="Proteomes" id="UP000271241">
    <property type="component" value="Unassembled WGS sequence"/>
</dbReference>
<protein>
    <recommendedName>
        <fullName evidence="7">Derlin</fullName>
    </recommendedName>
</protein>
<dbReference type="GO" id="GO:0006950">
    <property type="term" value="P:response to stress"/>
    <property type="evidence" value="ECO:0007669"/>
    <property type="project" value="UniProtKB-ARBA"/>
</dbReference>
<feature type="region of interest" description="Disordered" evidence="8">
    <location>
        <begin position="225"/>
        <end position="288"/>
    </location>
</feature>
<dbReference type="AlphaFoldDB" id="A0A4P9XWH5"/>
<keyword evidence="4 7" id="KW-0256">Endoplasmic reticulum</keyword>
<dbReference type="STRING" id="78915.A0A4P9XWH5"/>
<evidence type="ECO:0000256" key="5">
    <source>
        <dbReference type="ARBA" id="ARBA00022989"/>
    </source>
</evidence>